<dbReference type="Pfam" id="PF00235">
    <property type="entry name" value="Profilin"/>
    <property type="match status" value="1"/>
</dbReference>
<evidence type="ECO:0008006" key="3">
    <source>
        <dbReference type="Google" id="ProtNLM"/>
    </source>
</evidence>
<name>A0ABR2IQI2_9EUKA</name>
<dbReference type="Proteomes" id="UP001470230">
    <property type="component" value="Unassembled WGS sequence"/>
</dbReference>
<evidence type="ECO:0000313" key="2">
    <source>
        <dbReference type="Proteomes" id="UP001470230"/>
    </source>
</evidence>
<gene>
    <name evidence="1" type="ORF">M9Y10_009788</name>
</gene>
<proteinExistence type="predicted"/>
<protein>
    <recommendedName>
        <fullName evidence="3">Profilin</fullName>
    </recommendedName>
</protein>
<dbReference type="InterPro" id="IPR036140">
    <property type="entry name" value="PFN_sf"/>
</dbReference>
<dbReference type="InterPro" id="IPR048278">
    <property type="entry name" value="PFN"/>
</dbReference>
<sequence length="131" mass="14794">MLDLLRFSDCLIGKTTGGAITNRYGYVWVSTPGFQDNAKELQQINLESCFNPNSIERTFGIYFQSDLYLFTTCTDDTVIAENLDHLICISKCKNCFVFGFANEDSLLKDCIEAVTGLADELRNCDLDFFPK</sequence>
<reference evidence="1 2" key="1">
    <citation type="submission" date="2024-04" db="EMBL/GenBank/DDBJ databases">
        <title>Tritrichomonas musculus Genome.</title>
        <authorList>
            <person name="Alves-Ferreira E."/>
            <person name="Grigg M."/>
            <person name="Lorenzi H."/>
            <person name="Galac M."/>
        </authorList>
    </citation>
    <scope>NUCLEOTIDE SEQUENCE [LARGE SCALE GENOMIC DNA]</scope>
    <source>
        <strain evidence="1 2">EAF2021</strain>
    </source>
</reference>
<comment type="caution">
    <text evidence="1">The sequence shown here is derived from an EMBL/GenBank/DDBJ whole genome shotgun (WGS) entry which is preliminary data.</text>
</comment>
<dbReference type="Gene3D" id="3.30.450.30">
    <property type="entry name" value="Dynein light chain 2a, cytoplasmic"/>
    <property type="match status" value="1"/>
</dbReference>
<evidence type="ECO:0000313" key="1">
    <source>
        <dbReference type="EMBL" id="KAK8866820.1"/>
    </source>
</evidence>
<accession>A0ABR2IQI2</accession>
<dbReference type="EMBL" id="JAPFFF010000015">
    <property type="protein sequence ID" value="KAK8866820.1"/>
    <property type="molecule type" value="Genomic_DNA"/>
</dbReference>
<keyword evidence="2" id="KW-1185">Reference proteome</keyword>
<organism evidence="1 2">
    <name type="scientific">Tritrichomonas musculus</name>
    <dbReference type="NCBI Taxonomy" id="1915356"/>
    <lineage>
        <taxon>Eukaryota</taxon>
        <taxon>Metamonada</taxon>
        <taxon>Parabasalia</taxon>
        <taxon>Tritrichomonadida</taxon>
        <taxon>Tritrichomonadidae</taxon>
        <taxon>Tritrichomonas</taxon>
    </lineage>
</organism>
<dbReference type="SUPFAM" id="SSF55770">
    <property type="entry name" value="Profilin (actin-binding protein)"/>
    <property type="match status" value="1"/>
</dbReference>